<dbReference type="SUPFAM" id="SSF53850">
    <property type="entry name" value="Periplasmic binding protein-like II"/>
    <property type="match status" value="1"/>
</dbReference>
<evidence type="ECO:0000313" key="5">
    <source>
        <dbReference type="Proteomes" id="UP000664844"/>
    </source>
</evidence>
<keyword evidence="5" id="KW-1185">Reference proteome</keyword>
<name>A0ABS3FRI0_9CYAN</name>
<dbReference type="Pfam" id="PF13416">
    <property type="entry name" value="SBP_bac_8"/>
    <property type="match status" value="1"/>
</dbReference>
<evidence type="ECO:0000256" key="2">
    <source>
        <dbReference type="ARBA" id="ARBA00022448"/>
    </source>
</evidence>
<dbReference type="InterPro" id="IPR006059">
    <property type="entry name" value="SBP"/>
</dbReference>
<evidence type="ECO:0000256" key="1">
    <source>
        <dbReference type="ARBA" id="ARBA00008520"/>
    </source>
</evidence>
<keyword evidence="3" id="KW-0732">Signal</keyword>
<sequence length="437" mass="48335">MFGNQNQPAMKFKRLYRMLAFTVFLLSIIVGCVRNARDPGTLEVWAHAGQDSERITLQEQVNRFNTAHDEVTVQLTFLPEGSYNAQVQAAAISRDLPDVLEFDGPFIYNYVWQQNLRPIDDLISSEVRMDLLPSILIQGTYNDRLYSVGTFDSGLGIYGRRSLLESAGIRIPQGNADAWTAEEFNRALATLAENDPDGQVLDLKLNYSGEWFTYAFMPLLYSAGGATIDRTDYQTASGVMDSPESVAAMEQVQSWMQNGYVDPNVDDAAFTTGRVALSWAGHWVYPSYAEAFGDDLVVLPLPNLGNGSKTAQGSWNWGITQRSQNPQAAMAFLEFLLQPNEVLAMSNANGAVPATQSAIAQSPLYREGGPLRLFSSQLLNNKTVPRPQTPGYPVITSAFQEAFNNIRNGLEVQEALERAATEIDLDIRDNEGYPNVS</sequence>
<accession>A0ABS3FRI0</accession>
<reference evidence="4 5" key="1">
    <citation type="submission" date="2021-03" db="EMBL/GenBank/DDBJ databases">
        <title>Metabolic Capacity of the Antarctic Cyanobacterium Phormidium pseudopriestleyi that Sustains Oxygenic Photosynthesis in the Presence of Hydrogen Sulfide.</title>
        <authorList>
            <person name="Lumian J.E."/>
            <person name="Jungblut A.D."/>
            <person name="Dillon M.L."/>
            <person name="Hawes I."/>
            <person name="Doran P.T."/>
            <person name="Mackey T.J."/>
            <person name="Dick G.J."/>
            <person name="Grettenberger C.L."/>
            <person name="Sumner D.Y."/>
        </authorList>
    </citation>
    <scope>NUCLEOTIDE SEQUENCE [LARGE SCALE GENOMIC DNA]</scope>
    <source>
        <strain evidence="4 5">FRX01</strain>
    </source>
</reference>
<evidence type="ECO:0000256" key="3">
    <source>
        <dbReference type="ARBA" id="ARBA00022729"/>
    </source>
</evidence>
<comment type="caution">
    <text evidence="4">The sequence shown here is derived from an EMBL/GenBank/DDBJ whole genome shotgun (WGS) entry which is preliminary data.</text>
</comment>
<dbReference type="EMBL" id="JAFLQW010000309">
    <property type="protein sequence ID" value="MBO0349724.1"/>
    <property type="molecule type" value="Genomic_DNA"/>
</dbReference>
<dbReference type="PANTHER" id="PTHR30061">
    <property type="entry name" value="MALTOSE-BINDING PERIPLASMIC PROTEIN"/>
    <property type="match status" value="1"/>
</dbReference>
<evidence type="ECO:0000313" key="4">
    <source>
        <dbReference type="EMBL" id="MBO0349724.1"/>
    </source>
</evidence>
<dbReference type="Proteomes" id="UP000664844">
    <property type="component" value="Unassembled WGS sequence"/>
</dbReference>
<protein>
    <submittedName>
        <fullName evidence="4">Sugar ABC transporter substrate-binding protein</fullName>
    </submittedName>
</protein>
<proteinExistence type="inferred from homology"/>
<dbReference type="CDD" id="cd13585">
    <property type="entry name" value="PBP2_TMBP_like"/>
    <property type="match status" value="1"/>
</dbReference>
<dbReference type="Gene3D" id="3.40.190.10">
    <property type="entry name" value="Periplasmic binding protein-like II"/>
    <property type="match status" value="1"/>
</dbReference>
<organism evidence="4 5">
    <name type="scientific">Phormidium pseudopriestleyi FRX01</name>
    <dbReference type="NCBI Taxonomy" id="1759528"/>
    <lineage>
        <taxon>Bacteria</taxon>
        <taxon>Bacillati</taxon>
        <taxon>Cyanobacteriota</taxon>
        <taxon>Cyanophyceae</taxon>
        <taxon>Oscillatoriophycideae</taxon>
        <taxon>Oscillatoriales</taxon>
        <taxon>Oscillatoriaceae</taxon>
        <taxon>Phormidium</taxon>
    </lineage>
</organism>
<keyword evidence="2" id="KW-0813">Transport</keyword>
<dbReference type="PANTHER" id="PTHR30061:SF50">
    <property type="entry name" value="MALTOSE_MALTODEXTRIN-BINDING PERIPLASMIC PROTEIN"/>
    <property type="match status" value="1"/>
</dbReference>
<comment type="similarity">
    <text evidence="1">Belongs to the bacterial solute-binding protein 1 family.</text>
</comment>
<gene>
    <name evidence="4" type="ORF">J0895_11505</name>
</gene>